<gene>
    <name evidence="2" type="ORF">BJX68DRAFT_226097</name>
</gene>
<evidence type="ECO:0000313" key="2">
    <source>
        <dbReference type="EMBL" id="KAL2859296.1"/>
    </source>
</evidence>
<feature type="signal peptide" evidence="1">
    <location>
        <begin position="1"/>
        <end position="25"/>
    </location>
</feature>
<evidence type="ECO:0000256" key="1">
    <source>
        <dbReference type="SAM" id="SignalP"/>
    </source>
</evidence>
<dbReference type="Proteomes" id="UP001610444">
    <property type="component" value="Unassembled WGS sequence"/>
</dbReference>
<dbReference type="EMBL" id="JBFXLR010000003">
    <property type="protein sequence ID" value="KAL2859296.1"/>
    <property type="molecule type" value="Genomic_DNA"/>
</dbReference>
<sequence>MRILVRRLIHTLSALTLCLIQTSPGSRTPDSVNLPVLPMTACVRYTRSLLRSTINHGISATHLVHCIPFLKTVWYM</sequence>
<name>A0ABR4L494_9EURO</name>
<evidence type="ECO:0008006" key="4">
    <source>
        <dbReference type="Google" id="ProtNLM"/>
    </source>
</evidence>
<protein>
    <recommendedName>
        <fullName evidence="4">Secreted protein</fullName>
    </recommendedName>
</protein>
<keyword evidence="3" id="KW-1185">Reference proteome</keyword>
<proteinExistence type="predicted"/>
<organism evidence="2 3">
    <name type="scientific">Aspergillus pseudodeflectus</name>
    <dbReference type="NCBI Taxonomy" id="176178"/>
    <lineage>
        <taxon>Eukaryota</taxon>
        <taxon>Fungi</taxon>
        <taxon>Dikarya</taxon>
        <taxon>Ascomycota</taxon>
        <taxon>Pezizomycotina</taxon>
        <taxon>Eurotiomycetes</taxon>
        <taxon>Eurotiomycetidae</taxon>
        <taxon>Eurotiales</taxon>
        <taxon>Aspergillaceae</taxon>
        <taxon>Aspergillus</taxon>
        <taxon>Aspergillus subgen. Nidulantes</taxon>
    </lineage>
</organism>
<accession>A0ABR4L494</accession>
<dbReference type="RefSeq" id="XP_070904230.1">
    <property type="nucleotide sequence ID" value="XM_071038458.1"/>
</dbReference>
<keyword evidence="1" id="KW-0732">Signal</keyword>
<feature type="chain" id="PRO_5046265486" description="Secreted protein" evidence="1">
    <location>
        <begin position="26"/>
        <end position="76"/>
    </location>
</feature>
<reference evidence="2 3" key="1">
    <citation type="submission" date="2024-07" db="EMBL/GenBank/DDBJ databases">
        <title>Section-level genome sequencing and comparative genomics of Aspergillus sections Usti and Cavernicolus.</title>
        <authorList>
            <consortium name="Lawrence Berkeley National Laboratory"/>
            <person name="Nybo J.L."/>
            <person name="Vesth T.C."/>
            <person name="Theobald S."/>
            <person name="Frisvad J.C."/>
            <person name="Larsen T.O."/>
            <person name="Kjaerboelling I."/>
            <person name="Rothschild-Mancinelli K."/>
            <person name="Lyhne E.K."/>
            <person name="Kogle M.E."/>
            <person name="Barry K."/>
            <person name="Clum A."/>
            <person name="Na H."/>
            <person name="Ledsgaard L."/>
            <person name="Lin J."/>
            <person name="Lipzen A."/>
            <person name="Kuo A."/>
            <person name="Riley R."/>
            <person name="Mondo S."/>
            <person name="LaButti K."/>
            <person name="Haridas S."/>
            <person name="Pangalinan J."/>
            <person name="Salamov A.A."/>
            <person name="Simmons B.A."/>
            <person name="Magnuson J.K."/>
            <person name="Chen J."/>
            <person name="Drula E."/>
            <person name="Henrissat B."/>
            <person name="Wiebenga A."/>
            <person name="Lubbers R.J."/>
            <person name="Gomes A.C."/>
            <person name="Macurrencykelacurrency M.R."/>
            <person name="Stajich J."/>
            <person name="Grigoriev I.V."/>
            <person name="Mortensen U.H."/>
            <person name="De vries R.P."/>
            <person name="Baker S.E."/>
            <person name="Andersen M.R."/>
        </authorList>
    </citation>
    <scope>NUCLEOTIDE SEQUENCE [LARGE SCALE GENOMIC DNA]</scope>
    <source>
        <strain evidence="2 3">CBS 756.74</strain>
    </source>
</reference>
<comment type="caution">
    <text evidence="2">The sequence shown here is derived from an EMBL/GenBank/DDBJ whole genome shotgun (WGS) entry which is preliminary data.</text>
</comment>
<dbReference type="GeneID" id="98153622"/>
<evidence type="ECO:0000313" key="3">
    <source>
        <dbReference type="Proteomes" id="UP001610444"/>
    </source>
</evidence>